<proteinExistence type="predicted"/>
<dbReference type="EMBL" id="AMGW01000001">
    <property type="protein sequence ID" value="EXJ63999.1"/>
    <property type="molecule type" value="Genomic_DNA"/>
</dbReference>
<dbReference type="HOGENOM" id="CLU_396374_0_0_1"/>
<gene>
    <name evidence="2" type="ORF">A1O7_00334</name>
</gene>
<feature type="region of interest" description="Disordered" evidence="1">
    <location>
        <begin position="415"/>
        <end position="562"/>
    </location>
</feature>
<evidence type="ECO:0000313" key="2">
    <source>
        <dbReference type="EMBL" id="EXJ63999.1"/>
    </source>
</evidence>
<feature type="compositionally biased region" description="Polar residues" evidence="1">
    <location>
        <begin position="512"/>
        <end position="523"/>
    </location>
</feature>
<feature type="region of interest" description="Disordered" evidence="1">
    <location>
        <begin position="58"/>
        <end position="151"/>
    </location>
</feature>
<evidence type="ECO:0000256" key="1">
    <source>
        <dbReference type="SAM" id="MobiDB-lite"/>
    </source>
</evidence>
<feature type="region of interest" description="Disordered" evidence="1">
    <location>
        <begin position="163"/>
        <end position="213"/>
    </location>
</feature>
<feature type="compositionally biased region" description="Polar residues" evidence="1">
    <location>
        <begin position="8"/>
        <end position="40"/>
    </location>
</feature>
<feature type="compositionally biased region" description="Low complexity" evidence="1">
    <location>
        <begin position="530"/>
        <end position="544"/>
    </location>
</feature>
<accession>W9X0I1</accession>
<feature type="compositionally biased region" description="Basic and acidic residues" evidence="1">
    <location>
        <begin position="199"/>
        <end position="213"/>
    </location>
</feature>
<reference evidence="2 3" key="1">
    <citation type="submission" date="2013-03" db="EMBL/GenBank/DDBJ databases">
        <title>The Genome Sequence of Cladophialophora yegresii CBS 114405.</title>
        <authorList>
            <consortium name="The Broad Institute Genomics Platform"/>
            <person name="Cuomo C."/>
            <person name="de Hoog S."/>
            <person name="Gorbushina A."/>
            <person name="Walker B."/>
            <person name="Young S.K."/>
            <person name="Zeng Q."/>
            <person name="Gargeya S."/>
            <person name="Fitzgerald M."/>
            <person name="Haas B."/>
            <person name="Abouelleil A."/>
            <person name="Allen A.W."/>
            <person name="Alvarado L."/>
            <person name="Arachchi H.M."/>
            <person name="Berlin A.M."/>
            <person name="Chapman S.B."/>
            <person name="Gainer-Dewar J."/>
            <person name="Goldberg J."/>
            <person name="Griggs A."/>
            <person name="Gujja S."/>
            <person name="Hansen M."/>
            <person name="Howarth C."/>
            <person name="Imamovic A."/>
            <person name="Ireland A."/>
            <person name="Larimer J."/>
            <person name="McCowan C."/>
            <person name="Murphy C."/>
            <person name="Pearson M."/>
            <person name="Poon T.W."/>
            <person name="Priest M."/>
            <person name="Roberts A."/>
            <person name="Saif S."/>
            <person name="Shea T."/>
            <person name="Sisk P."/>
            <person name="Sykes S."/>
            <person name="Wortman J."/>
            <person name="Nusbaum C."/>
            <person name="Birren B."/>
        </authorList>
    </citation>
    <scope>NUCLEOTIDE SEQUENCE [LARGE SCALE GENOMIC DNA]</scope>
    <source>
        <strain evidence="2 3">CBS 114405</strain>
    </source>
</reference>
<name>W9X0I1_9EURO</name>
<feature type="compositionally biased region" description="Polar residues" evidence="1">
    <location>
        <begin position="82"/>
        <end position="101"/>
    </location>
</feature>
<protein>
    <submittedName>
        <fullName evidence="2">Uncharacterized protein</fullName>
    </submittedName>
</protein>
<sequence length="695" mass="75648">MAPPLTPDRQSQSSWTSTEPTSPQTSWLLSASGRKSQADTPCTRFSLASTILSGAEALIRRPTAEVNDPTVRPPVNLKRKTSFSPWSLLQSAKGRNTSTPSRGPPVVLGEQPKSRTGLRWWSPNRSVLDNNKPRKRISPPVPPRPDALQTPMFLEPQPAAWRKTTGGGAKNEGAQVHQPVSSSRAGCPASVGKSFGELDPDKDRGDFSRAHQDGWDNVIPKQWVEDQFSVTLSETNEERSVYSQDNGEEEAKKSMTSRLTPVINDHGFLAGEMTLFEPVTEIVRDAHLDAQRRLDRRGRFPEAGQLQTKGTPRWPFDASIPPESATLTSTLTCSPVQHWLPSLRPPSNIHPSAPAVCDGEAIVEARNCSGSDLQQHGGNNNPGLHYASEQTSTSSSYATPQYPSTRSIQHMAIPTTMPSCKSGTTTLTPQPLNVHSLHLPRAPTTSTVTIPEEGTSLSHDTPAHASPGNQQPRTVPPIPVDSSSSWSTILCTDTDSSNDDDDPSKVSLSRKPISNTNPLPTNRPSDKNKPLPLLPDEPTTTPDGPEAEEPPAQEPEPEPKHKLIQIQRTWDSLNDTIDQILDLYHSPGHGHSHSHHITNDESHEHHQSTTTMPPSSSFSSCSSSTTTTSWTSTPTLTSTATLHPGPLEPSSRALHTPDTDVTFMIASARSAATRTLHSYSESAAYITLFHTYHLH</sequence>
<feature type="region of interest" description="Disordered" evidence="1">
    <location>
        <begin position="584"/>
        <end position="655"/>
    </location>
</feature>
<feature type="compositionally biased region" description="Basic and acidic residues" evidence="1">
    <location>
        <begin position="597"/>
        <end position="607"/>
    </location>
</feature>
<comment type="caution">
    <text evidence="2">The sequence shown here is derived from an EMBL/GenBank/DDBJ whole genome shotgun (WGS) entry which is preliminary data.</text>
</comment>
<organism evidence="2 3">
    <name type="scientific">Cladophialophora yegresii CBS 114405</name>
    <dbReference type="NCBI Taxonomy" id="1182544"/>
    <lineage>
        <taxon>Eukaryota</taxon>
        <taxon>Fungi</taxon>
        <taxon>Dikarya</taxon>
        <taxon>Ascomycota</taxon>
        <taxon>Pezizomycotina</taxon>
        <taxon>Eurotiomycetes</taxon>
        <taxon>Chaetothyriomycetidae</taxon>
        <taxon>Chaetothyriales</taxon>
        <taxon>Herpotrichiellaceae</taxon>
        <taxon>Cladophialophora</taxon>
    </lineage>
</organism>
<evidence type="ECO:0000313" key="3">
    <source>
        <dbReference type="Proteomes" id="UP000019473"/>
    </source>
</evidence>
<feature type="region of interest" description="Disordered" evidence="1">
    <location>
        <begin position="234"/>
        <end position="255"/>
    </location>
</feature>
<dbReference type="OrthoDB" id="4161833at2759"/>
<feature type="region of interest" description="Disordered" evidence="1">
    <location>
        <begin position="1"/>
        <end position="40"/>
    </location>
</feature>
<feature type="region of interest" description="Disordered" evidence="1">
    <location>
        <begin position="370"/>
        <end position="403"/>
    </location>
</feature>
<dbReference type="Proteomes" id="UP000019473">
    <property type="component" value="Unassembled WGS sequence"/>
</dbReference>
<dbReference type="VEuPathDB" id="FungiDB:A1O7_00334"/>
<feature type="compositionally biased region" description="Polar residues" evidence="1">
    <location>
        <begin position="481"/>
        <end position="491"/>
    </location>
</feature>
<feature type="compositionally biased region" description="Polar residues" evidence="1">
    <location>
        <begin position="443"/>
        <end position="459"/>
    </location>
</feature>
<dbReference type="GeneID" id="19174951"/>
<feature type="compositionally biased region" description="Polar residues" evidence="1">
    <location>
        <begin position="416"/>
        <end position="433"/>
    </location>
</feature>
<keyword evidence="3" id="KW-1185">Reference proteome</keyword>
<dbReference type="AlphaFoldDB" id="W9X0I1"/>
<feature type="compositionally biased region" description="Low complexity" evidence="1">
    <location>
        <begin position="608"/>
        <end position="641"/>
    </location>
</feature>
<dbReference type="RefSeq" id="XP_007752566.1">
    <property type="nucleotide sequence ID" value="XM_007754376.1"/>
</dbReference>